<feature type="transmembrane region" description="Helical" evidence="6">
    <location>
        <begin position="271"/>
        <end position="299"/>
    </location>
</feature>
<feature type="transmembrane region" description="Helical" evidence="6">
    <location>
        <begin position="311"/>
        <end position="330"/>
    </location>
</feature>
<dbReference type="EMBL" id="CACVKT020006518">
    <property type="protein sequence ID" value="CAC5402508.1"/>
    <property type="molecule type" value="Genomic_DNA"/>
</dbReference>
<dbReference type="GO" id="GO:0004930">
    <property type="term" value="F:G protein-coupled receptor activity"/>
    <property type="evidence" value="ECO:0007669"/>
    <property type="project" value="InterPro"/>
</dbReference>
<dbReference type="PANTHER" id="PTHR46641:SF2">
    <property type="entry name" value="FMRFAMIDE RECEPTOR"/>
    <property type="match status" value="1"/>
</dbReference>
<sequence>MGGYGIGGNLSSLVVIFNSTPEIIALNMTDVLGPCDDATDEYSGFYNVAQFITGLIIYPIVCILGIIGNTLTLIVLSHKDMATSTNVYLSALAVSDTIKLINDFFYFIMVVLQDQNLDKDMRLISNFYPYAHYIFNMSVCVTAWLTVSVAVERYISICHITKAKEMCTITKARIVSTVVFLTMIILTVPSALRYEAIHQVDNNKNVTCYTVLPSALGNNSDFMDPYTWVQNSLRSIIPLIVLIFLNARIINELRKQRVKGKKLSSRNRITLMLIAIIIFFTVCIMPDAFMSLFFGFGYVDESNLVKGIREITDSLLAINSAFNFVLYCSMSKIFRTTFSKIFLTRCLAPKPSQERLLNNGTCIEKEAKSVNRKDSSSGSGNNNKETFV</sequence>
<feature type="domain" description="G-protein coupled receptors family 1 profile" evidence="7">
    <location>
        <begin position="68"/>
        <end position="327"/>
    </location>
</feature>
<dbReference type="OrthoDB" id="10011262at2759"/>
<evidence type="ECO:0000256" key="3">
    <source>
        <dbReference type="ARBA" id="ARBA00022989"/>
    </source>
</evidence>
<keyword evidence="9" id="KW-1185">Reference proteome</keyword>
<dbReference type="InterPro" id="IPR052954">
    <property type="entry name" value="GPCR-Ligand_Int"/>
</dbReference>
<accession>A0A6J8D1B6</accession>
<dbReference type="InterPro" id="IPR000276">
    <property type="entry name" value="GPCR_Rhodpsn"/>
</dbReference>
<proteinExistence type="predicted"/>
<keyword evidence="4 6" id="KW-0472">Membrane</keyword>
<feature type="transmembrane region" description="Helical" evidence="6">
    <location>
        <begin position="130"/>
        <end position="151"/>
    </location>
</feature>
<feature type="region of interest" description="Disordered" evidence="5">
    <location>
        <begin position="368"/>
        <end position="388"/>
    </location>
</feature>
<feature type="transmembrane region" description="Helical" evidence="6">
    <location>
        <begin position="51"/>
        <end position="76"/>
    </location>
</feature>
<dbReference type="Proteomes" id="UP000507470">
    <property type="component" value="Unassembled WGS sequence"/>
</dbReference>
<dbReference type="PRINTS" id="PR00237">
    <property type="entry name" value="GPCRRHODOPSN"/>
</dbReference>
<protein>
    <submittedName>
        <fullName evidence="8">OPRL1</fullName>
    </submittedName>
</protein>
<reference evidence="8 9" key="1">
    <citation type="submission" date="2020-06" db="EMBL/GenBank/DDBJ databases">
        <authorList>
            <person name="Li R."/>
            <person name="Bekaert M."/>
        </authorList>
    </citation>
    <scope>NUCLEOTIDE SEQUENCE [LARGE SCALE GENOMIC DNA]</scope>
    <source>
        <strain evidence="9">wild</strain>
    </source>
</reference>
<feature type="transmembrane region" description="Helical" evidence="6">
    <location>
        <begin position="172"/>
        <end position="192"/>
    </location>
</feature>
<evidence type="ECO:0000313" key="8">
    <source>
        <dbReference type="EMBL" id="CAC5402508.1"/>
    </source>
</evidence>
<dbReference type="PANTHER" id="PTHR46641">
    <property type="entry name" value="FMRFAMIDE RECEPTOR-RELATED"/>
    <property type="match status" value="1"/>
</dbReference>
<dbReference type="AlphaFoldDB" id="A0A6J8D1B6"/>
<evidence type="ECO:0000256" key="5">
    <source>
        <dbReference type="SAM" id="MobiDB-lite"/>
    </source>
</evidence>
<keyword evidence="3 6" id="KW-1133">Transmembrane helix</keyword>
<gene>
    <name evidence="8" type="ORF">MCOR_36447</name>
</gene>
<dbReference type="PROSITE" id="PS50262">
    <property type="entry name" value="G_PROTEIN_RECEP_F1_2"/>
    <property type="match status" value="1"/>
</dbReference>
<dbReference type="CDD" id="cd14978">
    <property type="entry name" value="7tmA_FMRFamide_R-like"/>
    <property type="match status" value="1"/>
</dbReference>
<dbReference type="InterPro" id="IPR017452">
    <property type="entry name" value="GPCR_Rhodpsn_7TM"/>
</dbReference>
<evidence type="ECO:0000256" key="4">
    <source>
        <dbReference type="ARBA" id="ARBA00023136"/>
    </source>
</evidence>
<comment type="subcellular location">
    <subcellularLocation>
        <location evidence="1">Membrane</location>
    </subcellularLocation>
</comment>
<dbReference type="Pfam" id="PF00001">
    <property type="entry name" value="7tm_1"/>
    <property type="match status" value="1"/>
</dbReference>
<feature type="transmembrane region" description="Helical" evidence="6">
    <location>
        <begin position="232"/>
        <end position="250"/>
    </location>
</feature>
<feature type="transmembrane region" description="Helical" evidence="6">
    <location>
        <begin position="88"/>
        <end position="110"/>
    </location>
</feature>
<dbReference type="GO" id="GO:0016020">
    <property type="term" value="C:membrane"/>
    <property type="evidence" value="ECO:0007669"/>
    <property type="project" value="UniProtKB-SubCell"/>
</dbReference>
<dbReference type="SUPFAM" id="SSF81321">
    <property type="entry name" value="Family A G protein-coupled receptor-like"/>
    <property type="match status" value="1"/>
</dbReference>
<name>A0A6J8D1B6_MYTCO</name>
<dbReference type="Gene3D" id="1.20.1070.10">
    <property type="entry name" value="Rhodopsin 7-helix transmembrane proteins"/>
    <property type="match status" value="1"/>
</dbReference>
<organism evidence="8 9">
    <name type="scientific">Mytilus coruscus</name>
    <name type="common">Sea mussel</name>
    <dbReference type="NCBI Taxonomy" id="42192"/>
    <lineage>
        <taxon>Eukaryota</taxon>
        <taxon>Metazoa</taxon>
        <taxon>Spiralia</taxon>
        <taxon>Lophotrochozoa</taxon>
        <taxon>Mollusca</taxon>
        <taxon>Bivalvia</taxon>
        <taxon>Autobranchia</taxon>
        <taxon>Pteriomorphia</taxon>
        <taxon>Mytilida</taxon>
        <taxon>Mytiloidea</taxon>
        <taxon>Mytilidae</taxon>
        <taxon>Mytilinae</taxon>
        <taxon>Mytilus</taxon>
    </lineage>
</organism>
<evidence type="ECO:0000313" key="9">
    <source>
        <dbReference type="Proteomes" id="UP000507470"/>
    </source>
</evidence>
<evidence type="ECO:0000256" key="1">
    <source>
        <dbReference type="ARBA" id="ARBA00004370"/>
    </source>
</evidence>
<evidence type="ECO:0000259" key="7">
    <source>
        <dbReference type="PROSITE" id="PS50262"/>
    </source>
</evidence>
<feature type="compositionally biased region" description="Low complexity" evidence="5">
    <location>
        <begin position="376"/>
        <end position="388"/>
    </location>
</feature>
<evidence type="ECO:0000256" key="2">
    <source>
        <dbReference type="ARBA" id="ARBA00022692"/>
    </source>
</evidence>
<keyword evidence="2 6" id="KW-0812">Transmembrane</keyword>
<evidence type="ECO:0000256" key="6">
    <source>
        <dbReference type="SAM" id="Phobius"/>
    </source>
</evidence>